<evidence type="ECO:0000256" key="5">
    <source>
        <dbReference type="ARBA" id="ARBA00022989"/>
    </source>
</evidence>
<evidence type="ECO:0000256" key="3">
    <source>
        <dbReference type="ARBA" id="ARBA00022679"/>
    </source>
</evidence>
<dbReference type="PANTHER" id="PTHR30576:SF0">
    <property type="entry name" value="UNDECAPRENYL-PHOSPHATE N-ACETYLGALACTOSAMINYL 1-PHOSPHATE TRANSFERASE-RELATED"/>
    <property type="match status" value="1"/>
</dbReference>
<dbReference type="GO" id="GO:0016020">
    <property type="term" value="C:membrane"/>
    <property type="evidence" value="ECO:0007669"/>
    <property type="project" value="UniProtKB-SubCell"/>
</dbReference>
<dbReference type="NCBIfam" id="TIGR03025">
    <property type="entry name" value="EPS_sugtrans"/>
    <property type="match status" value="1"/>
</dbReference>
<dbReference type="OrthoDB" id="9808602at2"/>
<dbReference type="AlphaFoldDB" id="A0A2A2SAT6"/>
<reference evidence="11" key="1">
    <citation type="submission" date="2017-09" db="EMBL/GenBank/DDBJ databases">
        <authorList>
            <person name="Feng G."/>
            <person name="Zhu H."/>
        </authorList>
    </citation>
    <scope>NUCLEOTIDE SEQUENCE [LARGE SCALE GENOMIC DNA]</scope>
    <source>
        <strain evidence="11">1PNM-20</strain>
    </source>
</reference>
<feature type="domain" description="Bacterial sugar transferase" evidence="9">
    <location>
        <begin position="236"/>
        <end position="424"/>
    </location>
</feature>
<dbReference type="GO" id="GO:0016780">
    <property type="term" value="F:phosphotransferase activity, for other substituted phosphate groups"/>
    <property type="evidence" value="ECO:0007669"/>
    <property type="project" value="TreeGrafter"/>
</dbReference>
<keyword evidence="7" id="KW-0270">Exopolysaccharide synthesis</keyword>
<keyword evidence="3 10" id="KW-0808">Transferase</keyword>
<evidence type="ECO:0000256" key="7">
    <source>
        <dbReference type="ARBA" id="ARBA00023169"/>
    </source>
</evidence>
<dbReference type="EMBL" id="NSLI01000008">
    <property type="protein sequence ID" value="PAX06367.1"/>
    <property type="molecule type" value="Genomic_DNA"/>
</dbReference>
<proteinExistence type="inferred from homology"/>
<feature type="transmembrane region" description="Helical" evidence="8">
    <location>
        <begin position="88"/>
        <end position="107"/>
    </location>
</feature>
<keyword evidence="5 8" id="KW-1133">Transmembrane helix</keyword>
<evidence type="ECO:0000259" key="9">
    <source>
        <dbReference type="Pfam" id="PF02397"/>
    </source>
</evidence>
<comment type="caution">
    <text evidence="10">The sequence shown here is derived from an EMBL/GenBank/DDBJ whole genome shotgun (WGS) entry which is preliminary data.</text>
</comment>
<protein>
    <submittedName>
        <fullName evidence="10">Sugar transferase</fullName>
    </submittedName>
</protein>
<keyword evidence="4 8" id="KW-0812">Transmembrane</keyword>
<gene>
    <name evidence="10" type="ORF">CKY28_17895</name>
</gene>
<sequence>MLLDALAVLAAFGLGSLVRFGDVSGRSEVDIGIAALPLFIGTALNSGAYSIDVLRTTRVGISRALGALLFAFGSLLLLFYYLRILQDVSRLAVSVGMAGSFVLVAAFRMLFATATHRATGGGVTSELIILDHITCPTPSSAQVIDAAENELRPDLRDPLMLDRLAKWLKGVDRVVIACRPEAQRSWALMLKGANIHGEVVATEFDAVGAIGVNTLCGRTTLQVSTGPLSLRNRMVKRLFDLAFAVPALILLAPMLLITALAIKLDSRGPVFFRQMRVGRGNELFAVFKFRSMHVDRCDADGSVSTRRDDDRITRVGAFIRRTSIDELPQLLNVLFGSMSIVGPRPHALGSLAGQQLFWDVDERYWHRHALKPGITGLAQVRGFRGATYRRDDLTRRLQADLEYIAGWSVWRDFKILLSTITVVVHKNAY</sequence>
<evidence type="ECO:0000256" key="8">
    <source>
        <dbReference type="SAM" id="Phobius"/>
    </source>
</evidence>
<keyword evidence="11" id="KW-1185">Reference proteome</keyword>
<dbReference type="Proteomes" id="UP000218151">
    <property type="component" value="Unassembled WGS sequence"/>
</dbReference>
<dbReference type="Pfam" id="PF02397">
    <property type="entry name" value="Bac_transf"/>
    <property type="match status" value="1"/>
</dbReference>
<keyword evidence="6 8" id="KW-0472">Membrane</keyword>
<evidence type="ECO:0000313" key="11">
    <source>
        <dbReference type="Proteomes" id="UP000218151"/>
    </source>
</evidence>
<name>A0A2A2SAT6_9SPHN</name>
<comment type="subcellular location">
    <subcellularLocation>
        <location evidence="1">Membrane</location>
        <topology evidence="1">Multi-pass membrane protein</topology>
    </subcellularLocation>
</comment>
<evidence type="ECO:0000256" key="4">
    <source>
        <dbReference type="ARBA" id="ARBA00022692"/>
    </source>
</evidence>
<evidence type="ECO:0000256" key="6">
    <source>
        <dbReference type="ARBA" id="ARBA00023136"/>
    </source>
</evidence>
<feature type="transmembrane region" description="Helical" evidence="8">
    <location>
        <begin position="63"/>
        <end position="82"/>
    </location>
</feature>
<feature type="transmembrane region" description="Helical" evidence="8">
    <location>
        <begin position="238"/>
        <end position="262"/>
    </location>
</feature>
<dbReference type="GO" id="GO:0000271">
    <property type="term" value="P:polysaccharide biosynthetic process"/>
    <property type="evidence" value="ECO:0007669"/>
    <property type="project" value="UniProtKB-KW"/>
</dbReference>
<dbReference type="InterPro" id="IPR003362">
    <property type="entry name" value="Bact_transf"/>
</dbReference>
<evidence type="ECO:0000256" key="1">
    <source>
        <dbReference type="ARBA" id="ARBA00004141"/>
    </source>
</evidence>
<organism evidence="10 11">
    <name type="scientific">Sphingomonas lenta</name>
    <dbReference type="NCBI Taxonomy" id="1141887"/>
    <lineage>
        <taxon>Bacteria</taxon>
        <taxon>Pseudomonadati</taxon>
        <taxon>Pseudomonadota</taxon>
        <taxon>Alphaproteobacteria</taxon>
        <taxon>Sphingomonadales</taxon>
        <taxon>Sphingomonadaceae</taxon>
        <taxon>Sphingomonas</taxon>
    </lineage>
</organism>
<evidence type="ECO:0000313" key="10">
    <source>
        <dbReference type="EMBL" id="PAX06367.1"/>
    </source>
</evidence>
<evidence type="ECO:0000256" key="2">
    <source>
        <dbReference type="ARBA" id="ARBA00006464"/>
    </source>
</evidence>
<accession>A0A2A2SAT6</accession>
<dbReference type="RefSeq" id="WP_095999773.1">
    <property type="nucleotide sequence ID" value="NZ_NSLI01000008.1"/>
</dbReference>
<feature type="transmembrane region" description="Helical" evidence="8">
    <location>
        <begin position="31"/>
        <end position="51"/>
    </location>
</feature>
<dbReference type="InterPro" id="IPR017475">
    <property type="entry name" value="EPS_sugar_tfrase"/>
</dbReference>
<dbReference type="PANTHER" id="PTHR30576">
    <property type="entry name" value="COLANIC BIOSYNTHESIS UDP-GLUCOSE LIPID CARRIER TRANSFERASE"/>
    <property type="match status" value="1"/>
</dbReference>
<comment type="similarity">
    <text evidence="2">Belongs to the bacterial sugar transferase family.</text>
</comment>